<dbReference type="PANTHER" id="PTHR42760">
    <property type="entry name" value="SHORT-CHAIN DEHYDROGENASES/REDUCTASES FAMILY MEMBER"/>
    <property type="match status" value="1"/>
</dbReference>
<comment type="caution">
    <text evidence="3">The sequence shown here is derived from an EMBL/GenBank/DDBJ whole genome shotgun (WGS) entry which is preliminary data.</text>
</comment>
<accession>A0ABU8VH57</accession>
<dbReference type="RefSeq" id="WP_340358244.1">
    <property type="nucleotide sequence ID" value="NZ_JBBKZU010000007.1"/>
</dbReference>
<evidence type="ECO:0000313" key="4">
    <source>
        <dbReference type="Proteomes" id="UP001365846"/>
    </source>
</evidence>
<dbReference type="SUPFAM" id="SSF51735">
    <property type="entry name" value="NAD(P)-binding Rossmann-fold domains"/>
    <property type="match status" value="1"/>
</dbReference>
<dbReference type="PRINTS" id="PR00080">
    <property type="entry name" value="SDRFAMILY"/>
</dbReference>
<evidence type="ECO:0000313" key="3">
    <source>
        <dbReference type="EMBL" id="MEJ8813008.1"/>
    </source>
</evidence>
<dbReference type="PANTHER" id="PTHR42760:SF133">
    <property type="entry name" value="3-OXOACYL-[ACYL-CARRIER-PROTEIN] REDUCTASE"/>
    <property type="match status" value="1"/>
</dbReference>
<dbReference type="PRINTS" id="PR00081">
    <property type="entry name" value="GDHRDH"/>
</dbReference>
<sequence length="274" mass="29169">MKNTISSTLQGQVAIVTGAARGLGRGYALRLAQLGADVVIADIDLSSAREFGETLSAASVPDEIRALGRRSIGVQGDLCRHEGARALVERTMAEFGRIDILVNNAGGAFTPVERSTASRMPDEDSDTMLDVNYRSALFCSQEVLPTMRAQGGGVIVNIATLAALDPSRAAGRLAPYAVAKGAVLTLTRYLAFELGPEGIRVNCIAPGSMLTERIRKQAAERGMQNEKEIKRIPLRRFGEVEDCANVLEFLVTPLSSYVTGQCISVCGGQVLTPS</sequence>
<dbReference type="CDD" id="cd05233">
    <property type="entry name" value="SDR_c"/>
    <property type="match status" value="1"/>
</dbReference>
<name>A0ABU8VH57_9BURK</name>
<gene>
    <name evidence="3" type="ORF">WKW77_18125</name>
</gene>
<dbReference type="InterPro" id="IPR036291">
    <property type="entry name" value="NAD(P)-bd_dom_sf"/>
</dbReference>
<keyword evidence="4" id="KW-1185">Reference proteome</keyword>
<dbReference type="Pfam" id="PF13561">
    <property type="entry name" value="adh_short_C2"/>
    <property type="match status" value="1"/>
</dbReference>
<evidence type="ECO:0000256" key="2">
    <source>
        <dbReference type="ARBA" id="ARBA00023002"/>
    </source>
</evidence>
<organism evidence="3 4">
    <name type="scientific">Variovorax ureilyticus</name>
    <dbReference type="NCBI Taxonomy" id="1836198"/>
    <lineage>
        <taxon>Bacteria</taxon>
        <taxon>Pseudomonadati</taxon>
        <taxon>Pseudomonadota</taxon>
        <taxon>Betaproteobacteria</taxon>
        <taxon>Burkholderiales</taxon>
        <taxon>Comamonadaceae</taxon>
        <taxon>Variovorax</taxon>
    </lineage>
</organism>
<keyword evidence="2" id="KW-0560">Oxidoreductase</keyword>
<comment type="similarity">
    <text evidence="1">Belongs to the short-chain dehydrogenases/reductases (SDR) family.</text>
</comment>
<evidence type="ECO:0000256" key="1">
    <source>
        <dbReference type="ARBA" id="ARBA00006484"/>
    </source>
</evidence>
<reference evidence="3 4" key="1">
    <citation type="submission" date="2024-03" db="EMBL/GenBank/DDBJ databases">
        <title>Novel species of the genus Variovorax.</title>
        <authorList>
            <person name="Liu Q."/>
            <person name="Xin Y.-H."/>
        </authorList>
    </citation>
    <scope>NUCLEOTIDE SEQUENCE [LARGE SCALE GENOMIC DNA]</scope>
    <source>
        <strain evidence="3 4">KACC 18899</strain>
    </source>
</reference>
<dbReference type="EMBL" id="JBBKZU010000007">
    <property type="protein sequence ID" value="MEJ8813008.1"/>
    <property type="molecule type" value="Genomic_DNA"/>
</dbReference>
<dbReference type="Proteomes" id="UP001365846">
    <property type="component" value="Unassembled WGS sequence"/>
</dbReference>
<dbReference type="InterPro" id="IPR002347">
    <property type="entry name" value="SDR_fam"/>
</dbReference>
<dbReference type="Gene3D" id="3.40.50.720">
    <property type="entry name" value="NAD(P)-binding Rossmann-like Domain"/>
    <property type="match status" value="1"/>
</dbReference>
<proteinExistence type="inferred from homology"/>
<dbReference type="NCBIfam" id="NF005559">
    <property type="entry name" value="PRK07231.1"/>
    <property type="match status" value="1"/>
</dbReference>
<protein>
    <submittedName>
        <fullName evidence="3">SDR family NAD(P)-dependent oxidoreductase</fullName>
    </submittedName>
</protein>